<dbReference type="NCBIfam" id="NF001030">
    <property type="entry name" value="PRK00110.1"/>
    <property type="match status" value="1"/>
</dbReference>
<dbReference type="SUPFAM" id="SSF75625">
    <property type="entry name" value="YebC-like"/>
    <property type="match status" value="1"/>
</dbReference>
<dbReference type="FunFam" id="1.10.10.200:FF:000002">
    <property type="entry name" value="Probable transcriptional regulatory protein CLM62_37755"/>
    <property type="match status" value="1"/>
</dbReference>
<protein>
    <recommendedName>
        <fullName evidence="8">YebC/PmpR family DNA-binding transcriptional regulator</fullName>
    </recommendedName>
</protein>
<dbReference type="Gene3D" id="1.10.10.200">
    <property type="match status" value="1"/>
</dbReference>
<comment type="subcellular location">
    <subcellularLocation>
        <location evidence="1">Mitochondrion</location>
    </subcellularLocation>
</comment>
<evidence type="ECO:0000256" key="2">
    <source>
        <dbReference type="ARBA" id="ARBA00008724"/>
    </source>
</evidence>
<feature type="domain" description="TACO1/YebC-like second and third" evidence="5">
    <location>
        <begin position="82"/>
        <end position="237"/>
    </location>
</feature>
<dbReference type="NCBIfam" id="TIGR01033">
    <property type="entry name" value="YebC/PmpR family DNA-binding transcriptional regulator"/>
    <property type="match status" value="1"/>
</dbReference>
<dbReference type="HAMAP" id="MF_00693">
    <property type="entry name" value="Transcrip_reg_TACO1"/>
    <property type="match status" value="1"/>
</dbReference>
<evidence type="ECO:0000259" key="6">
    <source>
        <dbReference type="Pfam" id="PF20772"/>
    </source>
</evidence>
<sequence length="248" mass="26917">VAGHNKWSKIKRKKGVNDAKRGALFTKLIREITVAARDGGGEPDYNARLRLAVDTARAASMPAENIERAIKKGTGELEGVNYEEVAYEGYGPGGVALFIECLTDNTNRTVAAVRHALTKYDGSLGTDGSVAWQFDRKGQIVIDAGQYDEDSLFEVAIEAGAEDVIADEDEFILTTEAADFVSVQNGIKEAGIKPTSVELTRIAKNEVAVTGRDAEKMLKLLEMLEELDDVQKVHSNADIDEDIIAEAM</sequence>
<evidence type="ECO:0008006" key="8">
    <source>
        <dbReference type="Google" id="ProtNLM"/>
    </source>
</evidence>
<feature type="non-terminal residue" evidence="7">
    <location>
        <position position="1"/>
    </location>
</feature>
<dbReference type="NCBIfam" id="NF009044">
    <property type="entry name" value="PRK12378.1"/>
    <property type="match status" value="1"/>
</dbReference>
<dbReference type="GO" id="GO:0005829">
    <property type="term" value="C:cytosol"/>
    <property type="evidence" value="ECO:0007669"/>
    <property type="project" value="TreeGrafter"/>
</dbReference>
<dbReference type="PANTHER" id="PTHR12532:SF6">
    <property type="entry name" value="TRANSCRIPTIONAL REGULATORY PROTEIN YEBC-RELATED"/>
    <property type="match status" value="1"/>
</dbReference>
<dbReference type="Pfam" id="PF20772">
    <property type="entry name" value="TACO1_YebC_N"/>
    <property type="match status" value="1"/>
</dbReference>
<organism evidence="7">
    <name type="scientific">marine metagenome</name>
    <dbReference type="NCBI Taxonomy" id="408172"/>
    <lineage>
        <taxon>unclassified sequences</taxon>
        <taxon>metagenomes</taxon>
        <taxon>ecological metagenomes</taxon>
    </lineage>
</organism>
<accession>A0A381NDM5</accession>
<keyword evidence="4" id="KW-0238">DNA-binding</keyword>
<dbReference type="Gene3D" id="3.30.70.980">
    <property type="match status" value="2"/>
</dbReference>
<dbReference type="InterPro" id="IPR017856">
    <property type="entry name" value="Integrase-like_N"/>
</dbReference>
<feature type="domain" description="TACO1/YebC-like N-terminal" evidence="6">
    <location>
        <begin position="5"/>
        <end position="76"/>
    </location>
</feature>
<evidence type="ECO:0000259" key="5">
    <source>
        <dbReference type="Pfam" id="PF01709"/>
    </source>
</evidence>
<comment type="similarity">
    <text evidence="2">Belongs to the TACO1 family.</text>
</comment>
<dbReference type="GO" id="GO:0003677">
    <property type="term" value="F:DNA binding"/>
    <property type="evidence" value="ECO:0007669"/>
    <property type="project" value="UniProtKB-KW"/>
</dbReference>
<dbReference type="Pfam" id="PF01709">
    <property type="entry name" value="Transcrip_reg"/>
    <property type="match status" value="1"/>
</dbReference>
<dbReference type="PANTHER" id="PTHR12532">
    <property type="entry name" value="TRANSLATIONAL ACTIVATOR OF CYTOCHROME C OXIDASE 1"/>
    <property type="match status" value="1"/>
</dbReference>
<dbReference type="InterPro" id="IPR048300">
    <property type="entry name" value="TACO1_YebC-like_2nd/3rd_dom"/>
</dbReference>
<dbReference type="InterPro" id="IPR026564">
    <property type="entry name" value="Transcrip_reg_TACO1-like_dom3"/>
</dbReference>
<evidence type="ECO:0000256" key="3">
    <source>
        <dbReference type="ARBA" id="ARBA00022490"/>
    </source>
</evidence>
<evidence type="ECO:0000256" key="4">
    <source>
        <dbReference type="ARBA" id="ARBA00023125"/>
    </source>
</evidence>
<keyword evidence="3" id="KW-0963">Cytoplasm</keyword>
<dbReference type="EMBL" id="UINC01000288">
    <property type="protein sequence ID" value="SUZ52691.1"/>
    <property type="molecule type" value="Genomic_DNA"/>
</dbReference>
<dbReference type="InterPro" id="IPR029072">
    <property type="entry name" value="YebC-like"/>
</dbReference>
<evidence type="ECO:0000256" key="1">
    <source>
        <dbReference type="ARBA" id="ARBA00004173"/>
    </source>
</evidence>
<dbReference type="GO" id="GO:0005739">
    <property type="term" value="C:mitochondrion"/>
    <property type="evidence" value="ECO:0007669"/>
    <property type="project" value="UniProtKB-SubCell"/>
</dbReference>
<dbReference type="InterPro" id="IPR002876">
    <property type="entry name" value="Transcrip_reg_TACO1-like"/>
</dbReference>
<dbReference type="AlphaFoldDB" id="A0A381NDM5"/>
<gene>
    <name evidence="7" type="ORF">METZ01_LOCUS5545</name>
</gene>
<proteinExistence type="inferred from homology"/>
<name>A0A381NDM5_9ZZZZ</name>
<reference evidence="7" key="1">
    <citation type="submission" date="2018-05" db="EMBL/GenBank/DDBJ databases">
        <authorList>
            <person name="Lanie J.A."/>
            <person name="Ng W.-L."/>
            <person name="Kazmierczak K.M."/>
            <person name="Andrzejewski T.M."/>
            <person name="Davidsen T.M."/>
            <person name="Wayne K.J."/>
            <person name="Tettelin H."/>
            <person name="Glass J.I."/>
            <person name="Rusch D."/>
            <person name="Podicherti R."/>
            <person name="Tsui H.-C.T."/>
            <person name="Winkler M.E."/>
        </authorList>
    </citation>
    <scope>NUCLEOTIDE SEQUENCE</scope>
</reference>
<dbReference type="InterPro" id="IPR049083">
    <property type="entry name" value="TACO1_YebC_N"/>
</dbReference>
<evidence type="ECO:0000313" key="7">
    <source>
        <dbReference type="EMBL" id="SUZ52691.1"/>
    </source>
</evidence>